<feature type="repeat" description="WD" evidence="5">
    <location>
        <begin position="122"/>
        <end position="163"/>
    </location>
</feature>
<dbReference type="EMBL" id="GL833143">
    <property type="protein sequence ID" value="EGB05195.1"/>
    <property type="molecule type" value="Genomic_DNA"/>
</dbReference>
<dbReference type="AlphaFoldDB" id="F0YIA5"/>
<dbReference type="SUPFAM" id="SSF50978">
    <property type="entry name" value="WD40 repeat-like"/>
    <property type="match status" value="1"/>
</dbReference>
<evidence type="ECO:0000256" key="4">
    <source>
        <dbReference type="ARBA" id="ARBA00026184"/>
    </source>
</evidence>
<dbReference type="InterPro" id="IPR020472">
    <property type="entry name" value="WD40_PAC1"/>
</dbReference>
<dbReference type="Pfam" id="PF00400">
    <property type="entry name" value="WD40"/>
    <property type="match status" value="2"/>
</dbReference>
<name>F0YIA5_AURAN</name>
<keyword evidence="6" id="KW-0812">Transmembrane</keyword>
<dbReference type="eggNOG" id="KOG0272">
    <property type="taxonomic scope" value="Eukaryota"/>
</dbReference>
<dbReference type="PRINTS" id="PR00320">
    <property type="entry name" value="GPROTEINBRPT"/>
</dbReference>
<dbReference type="PROSITE" id="PS00678">
    <property type="entry name" value="WD_REPEATS_1"/>
    <property type="match status" value="5"/>
</dbReference>
<sequence>MHLPDSSVTKSVQEKERRLLEFWPFAVAPRQEVGSEISRYYPPGVILEYELRDKSRETKEIDLLHLSPEYVKTDVEVLVNQVTFEEPLISDNRKPQLRRLIYKLIEKLENNENSDYYLFKILRAHILPLTNCAFNKQGDKFITGSYDRTCKIWRTETGEELLTLEGHRNVVYAIAFNNPWGNKIITGSFDKTCKIWNADNGDLYHTYRGHATEIVCLSFNPHGIIVATGSMDNTARLWDVESGECLHTLLGHTAEIVSLNFDTSGQKIITGSFDHTVKVWDVRTGRCIHTLAGHNGEISSTQFNYQSDLCISGSIDRTCKVWDVSSGQCVHTLRGHNDEILDVCYNATGSRLVTASADGTSRVFNTMTGACQSILIGHEGEISKVAFNPQGVRILTASSDKTARLWDMETGDCLQILEGHTDEIFSCAFNYSGDTIITVKTTTPERYLVKPNHGLIRDGCTAEITIIIVSTKKKEILNKFTLNGPFDCNDKFLVQSATIDNAIMDDLESKTSHELADAITRLFCKKDKKELHAKKIPVSLLFLDPPSEAASLGSERGRLLHGPLEATAPVPIPGTPEAMFAEIVALRKKYDDLVAFTVNLTAERDALTADLAIANSSLQRESLGTTIQQQYENTALYHHAPIARSYPLGLVVTISIASCLLGWCIPQMIMNKD</sequence>
<organism evidence="9">
    <name type="scientific">Aureococcus anophagefferens</name>
    <name type="common">Harmful bloom alga</name>
    <dbReference type="NCBI Taxonomy" id="44056"/>
    <lineage>
        <taxon>Eukaryota</taxon>
        <taxon>Sar</taxon>
        <taxon>Stramenopiles</taxon>
        <taxon>Ochrophyta</taxon>
        <taxon>Pelagophyceae</taxon>
        <taxon>Pelagomonadales</taxon>
        <taxon>Pelagomonadaceae</taxon>
        <taxon>Aureococcus</taxon>
    </lineage>
</organism>
<dbReference type="OrthoDB" id="674604at2759"/>
<evidence type="ECO:0000313" key="8">
    <source>
        <dbReference type="EMBL" id="EGB05195.1"/>
    </source>
</evidence>
<dbReference type="GO" id="GO:0000398">
    <property type="term" value="P:mRNA splicing, via spliceosome"/>
    <property type="evidence" value="ECO:0007669"/>
    <property type="project" value="InterPro"/>
</dbReference>
<dbReference type="PROSITE" id="PS50294">
    <property type="entry name" value="WD_REPEATS_REGION"/>
    <property type="match status" value="7"/>
</dbReference>
<feature type="repeat" description="WD" evidence="5">
    <location>
        <begin position="291"/>
        <end position="332"/>
    </location>
</feature>
<dbReference type="InterPro" id="IPR015943">
    <property type="entry name" value="WD40/YVTN_repeat-like_dom_sf"/>
</dbReference>
<feature type="repeat" description="WD" evidence="5">
    <location>
        <begin position="207"/>
        <end position="248"/>
    </location>
</feature>
<evidence type="ECO:0000256" key="6">
    <source>
        <dbReference type="SAM" id="Phobius"/>
    </source>
</evidence>
<proteinExistence type="predicted"/>
<feature type="repeat" description="WD" evidence="5">
    <location>
        <begin position="333"/>
        <end position="374"/>
    </location>
</feature>
<dbReference type="SMART" id="SM00320">
    <property type="entry name" value="WD40"/>
    <property type="match status" value="8"/>
</dbReference>
<keyword evidence="6" id="KW-1133">Transmembrane helix</keyword>
<reference evidence="8 9" key="1">
    <citation type="journal article" date="2011" name="Proc. Natl. Acad. Sci. U.S.A.">
        <title>Niche of harmful alga Aureococcus anophagefferens revealed through ecogenomics.</title>
        <authorList>
            <person name="Gobler C.J."/>
            <person name="Berry D.L."/>
            <person name="Dyhrman S.T."/>
            <person name="Wilhelm S.W."/>
            <person name="Salamov A."/>
            <person name="Lobanov A.V."/>
            <person name="Zhang Y."/>
            <person name="Collier J.L."/>
            <person name="Wurch L.L."/>
            <person name="Kustka A.B."/>
            <person name="Dill B.D."/>
            <person name="Shah M."/>
            <person name="VerBerkmoes N.C."/>
            <person name="Kuo A."/>
            <person name="Terry A."/>
            <person name="Pangilinan J."/>
            <person name="Lindquist E.A."/>
            <person name="Lucas S."/>
            <person name="Paulsen I.T."/>
            <person name="Hattenrath-Lehmann T.K."/>
            <person name="Talmage S.C."/>
            <person name="Walker E.A."/>
            <person name="Koch F."/>
            <person name="Burson A.M."/>
            <person name="Marcoval M.A."/>
            <person name="Tang Y.Z."/>
            <person name="Lecleir G.R."/>
            <person name="Coyne K.J."/>
            <person name="Berg G.M."/>
            <person name="Bertrand E.M."/>
            <person name="Saito M.A."/>
            <person name="Gladyshev V.N."/>
            <person name="Grigoriev I.V."/>
        </authorList>
    </citation>
    <scope>NUCLEOTIDE SEQUENCE [LARGE SCALE GENOMIC DNA]</scope>
    <source>
        <strain evidence="9">CCMP 1984</strain>
    </source>
</reference>
<evidence type="ECO:0000259" key="7">
    <source>
        <dbReference type="PROSITE" id="PS50202"/>
    </source>
</evidence>
<evidence type="ECO:0000256" key="1">
    <source>
        <dbReference type="ARBA" id="ARBA00004324"/>
    </source>
</evidence>
<dbReference type="InterPro" id="IPR019775">
    <property type="entry name" value="WD40_repeat_CS"/>
</dbReference>
<feature type="domain" description="MSP" evidence="7">
    <location>
        <begin position="384"/>
        <end position="541"/>
    </location>
</feature>
<dbReference type="CDD" id="cd00200">
    <property type="entry name" value="WD40"/>
    <property type="match status" value="1"/>
</dbReference>
<evidence type="ECO:0000313" key="9">
    <source>
        <dbReference type="Proteomes" id="UP000002729"/>
    </source>
</evidence>
<dbReference type="Gene3D" id="2.130.10.10">
    <property type="entry name" value="YVTN repeat-like/Quinoprotein amine dehydrogenase"/>
    <property type="match status" value="4"/>
</dbReference>
<evidence type="ECO:0000256" key="3">
    <source>
        <dbReference type="ARBA" id="ARBA00022737"/>
    </source>
</evidence>
<dbReference type="PANTHER" id="PTHR22848">
    <property type="entry name" value="WD40 REPEAT PROTEIN"/>
    <property type="match status" value="1"/>
</dbReference>
<dbReference type="InterPro" id="IPR001680">
    <property type="entry name" value="WD40_rpt"/>
</dbReference>
<dbReference type="Pfam" id="PF25173">
    <property type="entry name" value="Beta-prop_WDR3_1st"/>
    <property type="match status" value="1"/>
</dbReference>
<dbReference type="GO" id="GO:0016607">
    <property type="term" value="C:nuclear speck"/>
    <property type="evidence" value="ECO:0007669"/>
    <property type="project" value="UniProtKB-SubCell"/>
</dbReference>
<dbReference type="PROSITE" id="PS50082">
    <property type="entry name" value="WD_REPEATS_2"/>
    <property type="match status" value="7"/>
</dbReference>
<feature type="repeat" description="WD" evidence="5">
    <location>
        <begin position="164"/>
        <end position="206"/>
    </location>
</feature>
<gene>
    <name evidence="8" type="ORF">AURANDRAFT_72332</name>
</gene>
<dbReference type="InParanoid" id="F0YIA5"/>
<dbReference type="InterPro" id="IPR036322">
    <property type="entry name" value="WD40_repeat_dom_sf"/>
</dbReference>
<feature type="transmembrane region" description="Helical" evidence="6">
    <location>
        <begin position="646"/>
        <end position="665"/>
    </location>
</feature>
<dbReference type="Proteomes" id="UP000002729">
    <property type="component" value="Unassembled WGS sequence"/>
</dbReference>
<keyword evidence="3" id="KW-0677">Repeat</keyword>
<dbReference type="GeneID" id="20228662"/>
<feature type="repeat" description="WD" evidence="5">
    <location>
        <begin position="375"/>
        <end position="416"/>
    </location>
</feature>
<dbReference type="SUPFAM" id="SSF49354">
    <property type="entry name" value="PapD-like"/>
    <property type="match status" value="1"/>
</dbReference>
<comment type="subcellular location">
    <subcellularLocation>
        <location evidence="1">Nucleus speckle</location>
    </subcellularLocation>
</comment>
<dbReference type="InterPro" id="IPR008962">
    <property type="entry name" value="PapD-like_sf"/>
</dbReference>
<dbReference type="InterPro" id="IPR013783">
    <property type="entry name" value="Ig-like_fold"/>
</dbReference>
<dbReference type="KEGG" id="aaf:AURANDRAFT_72332"/>
<dbReference type="Pfam" id="PF00635">
    <property type="entry name" value="Motile_Sperm"/>
    <property type="match status" value="1"/>
</dbReference>
<dbReference type="InterPro" id="IPR000535">
    <property type="entry name" value="MSP_dom"/>
</dbReference>
<keyword evidence="6" id="KW-0472">Membrane</keyword>
<dbReference type="PROSITE" id="PS50202">
    <property type="entry name" value="MSP"/>
    <property type="match status" value="1"/>
</dbReference>
<feature type="repeat" description="WD" evidence="5">
    <location>
        <begin position="249"/>
        <end position="290"/>
    </location>
</feature>
<protein>
    <recommendedName>
        <fullName evidence="4">WD40 repeat-containing protein SMU1</fullName>
    </recommendedName>
</protein>
<keyword evidence="2 5" id="KW-0853">WD repeat</keyword>
<dbReference type="Gene3D" id="2.60.40.10">
    <property type="entry name" value="Immunoglobulins"/>
    <property type="match status" value="1"/>
</dbReference>
<evidence type="ECO:0000256" key="2">
    <source>
        <dbReference type="ARBA" id="ARBA00022574"/>
    </source>
</evidence>
<dbReference type="RefSeq" id="XP_009040096.1">
    <property type="nucleotide sequence ID" value="XM_009041848.1"/>
</dbReference>
<evidence type="ECO:0000256" key="5">
    <source>
        <dbReference type="PROSITE-ProRule" id="PRU00221"/>
    </source>
</evidence>
<dbReference type="InterPro" id="IPR045184">
    <property type="entry name" value="SMU1"/>
</dbReference>
<keyword evidence="9" id="KW-1185">Reference proteome</keyword>
<accession>F0YIA5</accession>